<feature type="transmembrane region" description="Helical" evidence="2">
    <location>
        <begin position="6"/>
        <end position="27"/>
    </location>
</feature>
<comment type="caution">
    <text evidence="3">The sequence shown here is derived from an EMBL/GenBank/DDBJ whole genome shotgun (WGS) entry which is preliminary data.</text>
</comment>
<feature type="transmembrane region" description="Helical" evidence="2">
    <location>
        <begin position="39"/>
        <end position="60"/>
    </location>
</feature>
<dbReference type="InterPro" id="IPR029058">
    <property type="entry name" value="AB_hydrolase_fold"/>
</dbReference>
<dbReference type="GO" id="GO:0016787">
    <property type="term" value="F:hydrolase activity"/>
    <property type="evidence" value="ECO:0007669"/>
    <property type="project" value="UniProtKB-KW"/>
</dbReference>
<dbReference type="EMBL" id="JAVREH010000040">
    <property type="protein sequence ID" value="MDT0263482.1"/>
    <property type="molecule type" value="Genomic_DNA"/>
</dbReference>
<dbReference type="RefSeq" id="WP_311424628.1">
    <property type="nucleotide sequence ID" value="NZ_JAVREH010000040.1"/>
</dbReference>
<evidence type="ECO:0000256" key="1">
    <source>
        <dbReference type="SAM" id="MobiDB-lite"/>
    </source>
</evidence>
<dbReference type="Proteomes" id="UP001183176">
    <property type="component" value="Unassembled WGS sequence"/>
</dbReference>
<dbReference type="Gene3D" id="3.40.50.1820">
    <property type="entry name" value="alpha/beta hydrolase"/>
    <property type="match status" value="1"/>
</dbReference>
<feature type="region of interest" description="Disordered" evidence="1">
    <location>
        <begin position="375"/>
        <end position="417"/>
    </location>
</feature>
<dbReference type="SUPFAM" id="SSF53474">
    <property type="entry name" value="alpha/beta-Hydrolases"/>
    <property type="match status" value="1"/>
</dbReference>
<name>A0ABU2JEX8_9ACTN</name>
<sequence length="417" mass="44318">MSLIGSGTLAMVIALALSAVICTVACWEKLAALGVARWAVRGLMVFGCQLTAVLVVAVSVNDVFVFYSSWGELLGQHRPATRYAARSGSMDSVLGPKLAANYRAGRGTVVALAVPAADSGVLADPATVYLPPQYGDPAYSRRSFPVVELLSGFPGGPQSWLRVSHISHVLDHLISTGESVPFIAVIPVQNVVSPRDTECVNVTRGPQVDTYLTIDVHRATVDAFRASSSPWGVLGVSTGGYCAANLAFRHPDLFGAAVSIAGYNAAAHDATTGSLFGGSRALADANNLIWQLQHHRAPALDLLVVSIRSDRASYRAGEQLARAHRPPLELWTLALPRGAHNFATFNAVLPTCFGWLSRLVPAPLTAIPSVDGVSPALHRQDPRANHDLPAPLAHDARRTSPRQPCGRQQTTATRRCP</sequence>
<organism evidence="3 4">
    <name type="scientific">Jatrophihabitans lederbergiae</name>
    <dbReference type="NCBI Taxonomy" id="3075547"/>
    <lineage>
        <taxon>Bacteria</taxon>
        <taxon>Bacillati</taxon>
        <taxon>Actinomycetota</taxon>
        <taxon>Actinomycetes</taxon>
        <taxon>Jatrophihabitantales</taxon>
        <taxon>Jatrophihabitantaceae</taxon>
        <taxon>Jatrophihabitans</taxon>
    </lineage>
</organism>
<keyword evidence="2" id="KW-1133">Transmembrane helix</keyword>
<keyword evidence="4" id="KW-1185">Reference proteome</keyword>
<dbReference type="Pfam" id="PF00756">
    <property type="entry name" value="Esterase"/>
    <property type="match status" value="1"/>
</dbReference>
<accession>A0ABU2JEX8</accession>
<proteinExistence type="predicted"/>
<protein>
    <submittedName>
        <fullName evidence="3">Alpha/beta hydrolase-fold protein</fullName>
    </submittedName>
</protein>
<keyword evidence="2" id="KW-0812">Transmembrane</keyword>
<dbReference type="InterPro" id="IPR050583">
    <property type="entry name" value="Mycobacterial_A85_antigen"/>
</dbReference>
<feature type="compositionally biased region" description="Polar residues" evidence="1">
    <location>
        <begin position="406"/>
        <end position="417"/>
    </location>
</feature>
<keyword evidence="3" id="KW-0378">Hydrolase</keyword>
<dbReference type="PANTHER" id="PTHR48098">
    <property type="entry name" value="ENTEROCHELIN ESTERASE-RELATED"/>
    <property type="match status" value="1"/>
</dbReference>
<dbReference type="PANTHER" id="PTHR48098:SF1">
    <property type="entry name" value="DIACYLGLYCEROL ACYLTRANSFERASE_MYCOLYLTRANSFERASE AG85A"/>
    <property type="match status" value="1"/>
</dbReference>
<evidence type="ECO:0000256" key="2">
    <source>
        <dbReference type="SAM" id="Phobius"/>
    </source>
</evidence>
<gene>
    <name evidence="3" type="ORF">RM423_19035</name>
</gene>
<reference evidence="4" key="1">
    <citation type="submission" date="2023-07" db="EMBL/GenBank/DDBJ databases">
        <title>30 novel species of actinomycetes from the DSMZ collection.</title>
        <authorList>
            <person name="Nouioui I."/>
        </authorList>
    </citation>
    <scope>NUCLEOTIDE SEQUENCE [LARGE SCALE GENOMIC DNA]</scope>
    <source>
        <strain evidence="4">DSM 44399</strain>
    </source>
</reference>
<evidence type="ECO:0000313" key="3">
    <source>
        <dbReference type="EMBL" id="MDT0263482.1"/>
    </source>
</evidence>
<keyword evidence="2" id="KW-0472">Membrane</keyword>
<dbReference type="InterPro" id="IPR000801">
    <property type="entry name" value="Esterase-like"/>
</dbReference>
<evidence type="ECO:0000313" key="4">
    <source>
        <dbReference type="Proteomes" id="UP001183176"/>
    </source>
</evidence>